<dbReference type="EMBL" id="JAPQKR010000004">
    <property type="protein sequence ID" value="KAJ5218729.1"/>
    <property type="molecule type" value="Genomic_DNA"/>
</dbReference>
<dbReference type="Proteomes" id="UP001150904">
    <property type="component" value="Unassembled WGS sequence"/>
</dbReference>
<keyword evidence="2" id="KW-1185">Reference proteome</keyword>
<dbReference type="RefSeq" id="XP_058313302.1">
    <property type="nucleotide sequence ID" value="XM_058447891.1"/>
</dbReference>
<protein>
    <submittedName>
        <fullName evidence="1">Uncharacterized protein</fullName>
    </submittedName>
</protein>
<reference evidence="1" key="2">
    <citation type="journal article" date="2023" name="IMA Fungus">
        <title>Comparative genomic study of the Penicillium genus elucidates a diverse pangenome and 15 lateral gene transfer events.</title>
        <authorList>
            <person name="Petersen C."/>
            <person name="Sorensen T."/>
            <person name="Nielsen M.R."/>
            <person name="Sondergaard T.E."/>
            <person name="Sorensen J.L."/>
            <person name="Fitzpatrick D.A."/>
            <person name="Frisvad J.C."/>
            <person name="Nielsen K.L."/>
        </authorList>
    </citation>
    <scope>NUCLEOTIDE SEQUENCE</scope>
    <source>
        <strain evidence="1">IBT 15544</strain>
    </source>
</reference>
<gene>
    <name evidence="1" type="ORF">N7498_000828</name>
</gene>
<comment type="caution">
    <text evidence="1">The sequence shown here is derived from an EMBL/GenBank/DDBJ whole genome shotgun (WGS) entry which is preliminary data.</text>
</comment>
<proteinExistence type="predicted"/>
<sequence length="272" mass="30596">MQPVVGKIAEIKGSQVDPRFEPCDLLLQARIPCKIWGEDVLSFYGVPTVVFDLFILVSNPNEASQSLINQGYSLSTPNPRFAHIPELSHRVSRLVPSVLADKTTRTSSLSSSDGLGLVEADDTVLTGVVLLSASDWNYPLPDSVTGLQELVPSLHEYFDCIVEKWMDLPKDSDDLRDHLAIHIGYHSLYLDEVWTEDFEKQVRKEHRQFLFDLLADGAAGRVDLLHSECQVYHRDIKGRILEGNHEPVIHDKFVRERVGPVNVGSRFELTVP</sequence>
<organism evidence="1 2">
    <name type="scientific">Penicillium cinerascens</name>
    <dbReference type="NCBI Taxonomy" id="70096"/>
    <lineage>
        <taxon>Eukaryota</taxon>
        <taxon>Fungi</taxon>
        <taxon>Dikarya</taxon>
        <taxon>Ascomycota</taxon>
        <taxon>Pezizomycotina</taxon>
        <taxon>Eurotiomycetes</taxon>
        <taxon>Eurotiomycetidae</taxon>
        <taxon>Eurotiales</taxon>
        <taxon>Aspergillaceae</taxon>
        <taxon>Penicillium</taxon>
    </lineage>
</organism>
<evidence type="ECO:0000313" key="1">
    <source>
        <dbReference type="EMBL" id="KAJ5218729.1"/>
    </source>
</evidence>
<dbReference type="GeneID" id="83175191"/>
<accession>A0A9W9NF27</accession>
<reference evidence="1" key="1">
    <citation type="submission" date="2022-12" db="EMBL/GenBank/DDBJ databases">
        <authorList>
            <person name="Petersen C."/>
        </authorList>
    </citation>
    <scope>NUCLEOTIDE SEQUENCE</scope>
    <source>
        <strain evidence="1">IBT 15544</strain>
    </source>
</reference>
<dbReference type="AlphaFoldDB" id="A0A9W9NF27"/>
<dbReference type="OrthoDB" id="2730545at2759"/>
<name>A0A9W9NF27_9EURO</name>
<evidence type="ECO:0000313" key="2">
    <source>
        <dbReference type="Proteomes" id="UP001150904"/>
    </source>
</evidence>